<proteinExistence type="predicted"/>
<dbReference type="RefSeq" id="XP_007410054.1">
    <property type="nucleotide sequence ID" value="XM_007409992.1"/>
</dbReference>
<evidence type="ECO:0000313" key="1">
    <source>
        <dbReference type="EMBL" id="EGG06614.1"/>
    </source>
</evidence>
<dbReference type="OrthoDB" id="1925334at2759"/>
<dbReference type="InParanoid" id="F4RLW8"/>
<dbReference type="HOGENOM" id="CLU_2942255_0_0_1"/>
<evidence type="ECO:0000313" key="2">
    <source>
        <dbReference type="Proteomes" id="UP000001072"/>
    </source>
</evidence>
<protein>
    <submittedName>
        <fullName evidence="1">Uncharacterized protein</fullName>
    </submittedName>
</protein>
<dbReference type="Proteomes" id="UP000001072">
    <property type="component" value="Unassembled WGS sequence"/>
</dbReference>
<dbReference type="EMBL" id="GL883107">
    <property type="protein sequence ID" value="EGG06614.1"/>
    <property type="molecule type" value="Genomic_DNA"/>
</dbReference>
<keyword evidence="2" id="KW-1185">Reference proteome</keyword>
<dbReference type="GeneID" id="18934195"/>
<accession>F4RLW8</accession>
<organism evidence="2">
    <name type="scientific">Melampsora larici-populina (strain 98AG31 / pathotype 3-4-7)</name>
    <name type="common">Poplar leaf rust fungus</name>
    <dbReference type="NCBI Taxonomy" id="747676"/>
    <lineage>
        <taxon>Eukaryota</taxon>
        <taxon>Fungi</taxon>
        <taxon>Dikarya</taxon>
        <taxon>Basidiomycota</taxon>
        <taxon>Pucciniomycotina</taxon>
        <taxon>Pucciniomycetes</taxon>
        <taxon>Pucciniales</taxon>
        <taxon>Melampsoraceae</taxon>
        <taxon>Melampsora</taxon>
    </lineage>
</organism>
<reference evidence="2" key="1">
    <citation type="journal article" date="2011" name="Proc. Natl. Acad. Sci. U.S.A.">
        <title>Obligate biotrophy features unraveled by the genomic analysis of rust fungi.</title>
        <authorList>
            <person name="Duplessis S."/>
            <person name="Cuomo C.A."/>
            <person name="Lin Y.-C."/>
            <person name="Aerts A."/>
            <person name="Tisserant E."/>
            <person name="Veneault-Fourrey C."/>
            <person name="Joly D.L."/>
            <person name="Hacquard S."/>
            <person name="Amselem J."/>
            <person name="Cantarel B.L."/>
            <person name="Chiu R."/>
            <person name="Coutinho P.M."/>
            <person name="Feau N."/>
            <person name="Field M."/>
            <person name="Frey P."/>
            <person name="Gelhaye E."/>
            <person name="Goldberg J."/>
            <person name="Grabherr M.G."/>
            <person name="Kodira C.D."/>
            <person name="Kohler A."/>
            <person name="Kuees U."/>
            <person name="Lindquist E.A."/>
            <person name="Lucas S.M."/>
            <person name="Mago R."/>
            <person name="Mauceli E."/>
            <person name="Morin E."/>
            <person name="Murat C."/>
            <person name="Pangilinan J.L."/>
            <person name="Park R."/>
            <person name="Pearson M."/>
            <person name="Quesneville H."/>
            <person name="Rouhier N."/>
            <person name="Sakthikumar S."/>
            <person name="Salamov A.A."/>
            <person name="Schmutz J."/>
            <person name="Selles B."/>
            <person name="Shapiro H."/>
            <person name="Tanguay P."/>
            <person name="Tuskan G.A."/>
            <person name="Henrissat B."/>
            <person name="Van de Peer Y."/>
            <person name="Rouze P."/>
            <person name="Ellis J.G."/>
            <person name="Dodds P.N."/>
            <person name="Schein J.E."/>
            <person name="Zhong S."/>
            <person name="Hamelin R.C."/>
            <person name="Grigoriev I.V."/>
            <person name="Szabo L.J."/>
            <person name="Martin F."/>
        </authorList>
    </citation>
    <scope>NUCLEOTIDE SEQUENCE [LARGE SCALE GENOMIC DNA]</scope>
    <source>
        <strain evidence="2">98AG31 / pathotype 3-4-7</strain>
    </source>
</reference>
<gene>
    <name evidence="1" type="ORF">MELLADRAFT_86460</name>
</gene>
<name>F4RLW8_MELLP</name>
<dbReference type="AlphaFoldDB" id="F4RLW8"/>
<dbReference type="VEuPathDB" id="FungiDB:MELLADRAFT_86460"/>
<sequence>MSTKLLNQVANQNTLICINGYFTATALGKLGHVDGEKDLTRAAPMKEVIQMIPTLSSGLF</sequence>
<dbReference type="KEGG" id="mlr:MELLADRAFT_86460"/>